<dbReference type="EMBL" id="JAUHPW010000002">
    <property type="protein sequence ID" value="MDN4474991.1"/>
    <property type="molecule type" value="Genomic_DNA"/>
</dbReference>
<proteinExistence type="predicted"/>
<evidence type="ECO:0000313" key="3">
    <source>
        <dbReference type="Proteomes" id="UP001172728"/>
    </source>
</evidence>
<protein>
    <recommendedName>
        <fullName evidence="4">HEAT repeat-containing protein</fullName>
    </recommendedName>
</protein>
<feature type="region of interest" description="Disordered" evidence="1">
    <location>
        <begin position="1"/>
        <end position="72"/>
    </location>
</feature>
<comment type="caution">
    <text evidence="2">The sequence shown here is derived from an EMBL/GenBank/DDBJ whole genome shotgun (WGS) entry which is preliminary data.</text>
</comment>
<gene>
    <name evidence="2" type="ORF">QQX09_03865</name>
</gene>
<evidence type="ECO:0000256" key="1">
    <source>
        <dbReference type="SAM" id="MobiDB-lite"/>
    </source>
</evidence>
<organism evidence="2 3">
    <name type="scientific">Demequina litoralis</name>
    <dbReference type="NCBI Taxonomy" id="3051660"/>
    <lineage>
        <taxon>Bacteria</taxon>
        <taxon>Bacillati</taxon>
        <taxon>Actinomycetota</taxon>
        <taxon>Actinomycetes</taxon>
        <taxon>Micrococcales</taxon>
        <taxon>Demequinaceae</taxon>
        <taxon>Demequina</taxon>
    </lineage>
</organism>
<evidence type="ECO:0008006" key="4">
    <source>
        <dbReference type="Google" id="ProtNLM"/>
    </source>
</evidence>
<dbReference type="Proteomes" id="UP001172728">
    <property type="component" value="Unassembled WGS sequence"/>
</dbReference>
<sequence length="244" mass="25604">MGGDEAEGPMRATAPAVGSGAPSDDGFVGRRARRSRAHEYWNARSWSARQQDRRPAPRPAPQPAPIAVAARAEAPFERTAAGLPMRVAPAVAEPDDIDVIPLPRQSGEVPVVTAPAAAVQPVALSAVPEPAAEPWPASLEPVVEDRAPEAAPGAAPADEVDEALDMLVSLAPHLGCLVADGDVEGRLTYARCQSLLARMGRAVSDRRVWRALLELCDKDPDPEVRAAADEALVALETHGTVPKA</sequence>
<dbReference type="InterPro" id="IPR011989">
    <property type="entry name" value="ARM-like"/>
</dbReference>
<dbReference type="Gene3D" id="1.25.10.10">
    <property type="entry name" value="Leucine-rich Repeat Variant"/>
    <property type="match status" value="1"/>
</dbReference>
<evidence type="ECO:0000313" key="2">
    <source>
        <dbReference type="EMBL" id="MDN4474991.1"/>
    </source>
</evidence>
<accession>A0ABT8G769</accession>
<dbReference type="RefSeq" id="WP_301131434.1">
    <property type="nucleotide sequence ID" value="NZ_JAUHPW010000002.1"/>
</dbReference>
<reference evidence="2" key="1">
    <citation type="submission" date="2023-06" db="EMBL/GenBank/DDBJ databases">
        <title>Sysu t00192.</title>
        <authorList>
            <person name="Gao L."/>
            <person name="Fang B.-Z."/>
            <person name="Li W.-J."/>
        </authorList>
    </citation>
    <scope>NUCLEOTIDE SEQUENCE</scope>
    <source>
        <strain evidence="2">SYSU T00192</strain>
    </source>
</reference>
<name>A0ABT8G769_9MICO</name>
<keyword evidence="3" id="KW-1185">Reference proteome</keyword>